<feature type="non-terminal residue" evidence="1">
    <location>
        <position position="1"/>
    </location>
</feature>
<dbReference type="EMBL" id="JPKZ01002488">
    <property type="protein sequence ID" value="KHN76527.1"/>
    <property type="molecule type" value="Genomic_DNA"/>
</dbReference>
<accession>A0A0B2V4Z5</accession>
<dbReference type="Proteomes" id="UP000031036">
    <property type="component" value="Unassembled WGS sequence"/>
</dbReference>
<sequence>EVYAKIFAEVKSEDHHKKRFRVEDFLSFFACRRFNTRGSPIVLPIYCQSENRAKKRAKAVMRSKRIFSSGSLDYDFEPKGKRLLILPMRYQLHACYLSGWRESNSMDDHDPQ</sequence>
<name>A0A0B2V4Z5_TOXCA</name>
<organism evidence="1 2">
    <name type="scientific">Toxocara canis</name>
    <name type="common">Canine roundworm</name>
    <dbReference type="NCBI Taxonomy" id="6265"/>
    <lineage>
        <taxon>Eukaryota</taxon>
        <taxon>Metazoa</taxon>
        <taxon>Ecdysozoa</taxon>
        <taxon>Nematoda</taxon>
        <taxon>Chromadorea</taxon>
        <taxon>Rhabditida</taxon>
        <taxon>Spirurina</taxon>
        <taxon>Ascaridomorpha</taxon>
        <taxon>Ascaridoidea</taxon>
        <taxon>Toxocaridae</taxon>
        <taxon>Toxocara</taxon>
    </lineage>
</organism>
<dbReference type="AlphaFoldDB" id="A0A0B2V4Z5"/>
<evidence type="ECO:0000313" key="1">
    <source>
        <dbReference type="EMBL" id="KHN76527.1"/>
    </source>
</evidence>
<protein>
    <submittedName>
        <fullName evidence="1">Uncharacterized protein</fullName>
    </submittedName>
</protein>
<comment type="caution">
    <text evidence="1">The sequence shown here is derived from an EMBL/GenBank/DDBJ whole genome shotgun (WGS) entry which is preliminary data.</text>
</comment>
<gene>
    <name evidence="1" type="ORF">Tcan_08271</name>
</gene>
<proteinExistence type="predicted"/>
<reference evidence="1 2" key="1">
    <citation type="submission" date="2014-11" db="EMBL/GenBank/DDBJ databases">
        <title>Genetic blueprint of the zoonotic pathogen Toxocara canis.</title>
        <authorList>
            <person name="Zhu X.-Q."/>
            <person name="Korhonen P.K."/>
            <person name="Cai H."/>
            <person name="Young N.D."/>
            <person name="Nejsum P."/>
            <person name="von Samson-Himmelstjerna G."/>
            <person name="Boag P.R."/>
            <person name="Tan P."/>
            <person name="Li Q."/>
            <person name="Min J."/>
            <person name="Yang Y."/>
            <person name="Wang X."/>
            <person name="Fang X."/>
            <person name="Hall R.S."/>
            <person name="Hofmann A."/>
            <person name="Sternberg P.W."/>
            <person name="Jex A.R."/>
            <person name="Gasser R.B."/>
        </authorList>
    </citation>
    <scope>NUCLEOTIDE SEQUENCE [LARGE SCALE GENOMIC DNA]</scope>
    <source>
        <strain evidence="1">PN_DK_2014</strain>
    </source>
</reference>
<keyword evidence="2" id="KW-1185">Reference proteome</keyword>
<evidence type="ECO:0000313" key="2">
    <source>
        <dbReference type="Proteomes" id="UP000031036"/>
    </source>
</evidence>